<reference evidence="2" key="1">
    <citation type="journal article" date="2023" name="Int. J. Syst. Evol. Microbiol.">
        <title>Sinisalibacter aestuarii sp. nov., isolated from estuarine sediment of the Arakawa River.</title>
        <authorList>
            <person name="Arafat S.T."/>
            <person name="Hirano S."/>
            <person name="Sato A."/>
            <person name="Takeuchi K."/>
            <person name="Yasuda T."/>
            <person name="Terahara T."/>
            <person name="Hamada M."/>
            <person name="Kobayashi T."/>
        </authorList>
    </citation>
    <scope>NUCLEOTIDE SEQUENCE</scope>
    <source>
        <strain evidence="2">B-399</strain>
    </source>
</reference>
<dbReference type="EMBL" id="BROH01000011">
    <property type="protein sequence ID" value="GKY89347.1"/>
    <property type="molecule type" value="Genomic_DNA"/>
</dbReference>
<dbReference type="RefSeq" id="WP_281843375.1">
    <property type="nucleotide sequence ID" value="NZ_BROH01000011.1"/>
</dbReference>
<sequence length="294" mass="31297">MINRYSRTGLFLFGVALYGGPVLAGLAGHGWAVLPVFAALFLLYVSATRKPDLSMPAGWAGLGMMAAMQVVLVVMVWAAGMLVANVAGAIMLPLWAPIAITATAAGAGAWAYRDAAEMDVMLDSAIRSLEGFDTAPRFVAEPEWPDTPADVRGAFERALEALRSAPQLNTGFIDPVVQELEMETGAQAFDIFYDTAGQNGDDNEPLVDFGLLRYIASPAVLSTLIGRGEGGLAPQLLLDAPDAGVRAEARARVTDLVDAGAPDDQLPDPDWLDTLERRFPDEGYRRLASACVQD</sequence>
<evidence type="ECO:0008006" key="4">
    <source>
        <dbReference type="Google" id="ProtNLM"/>
    </source>
</evidence>
<gene>
    <name evidence="2" type="ORF">STA1M1_32160</name>
</gene>
<feature type="transmembrane region" description="Helical" evidence="1">
    <location>
        <begin position="29"/>
        <end position="47"/>
    </location>
</feature>
<keyword evidence="1" id="KW-0472">Membrane</keyword>
<protein>
    <recommendedName>
        <fullName evidence="4">HEAT repeat domain-containing protein</fullName>
    </recommendedName>
</protein>
<keyword evidence="1" id="KW-1133">Transmembrane helix</keyword>
<accession>A0ABQ5LZ20</accession>
<feature type="transmembrane region" description="Helical" evidence="1">
    <location>
        <begin position="90"/>
        <end position="112"/>
    </location>
</feature>
<keyword evidence="1" id="KW-0812">Transmembrane</keyword>
<feature type="transmembrane region" description="Helical" evidence="1">
    <location>
        <begin position="59"/>
        <end position="84"/>
    </location>
</feature>
<name>A0ABQ5LZ20_9RHOB</name>
<evidence type="ECO:0000256" key="1">
    <source>
        <dbReference type="SAM" id="Phobius"/>
    </source>
</evidence>
<proteinExistence type="predicted"/>
<dbReference type="Proteomes" id="UP001144205">
    <property type="component" value="Unassembled WGS sequence"/>
</dbReference>
<comment type="caution">
    <text evidence="2">The sequence shown here is derived from an EMBL/GenBank/DDBJ whole genome shotgun (WGS) entry which is preliminary data.</text>
</comment>
<keyword evidence="3" id="KW-1185">Reference proteome</keyword>
<evidence type="ECO:0000313" key="3">
    <source>
        <dbReference type="Proteomes" id="UP001144205"/>
    </source>
</evidence>
<evidence type="ECO:0000313" key="2">
    <source>
        <dbReference type="EMBL" id="GKY89347.1"/>
    </source>
</evidence>
<organism evidence="2 3">
    <name type="scientific">Sinisalibacter aestuarii</name>
    <dbReference type="NCBI Taxonomy" id="2949426"/>
    <lineage>
        <taxon>Bacteria</taxon>
        <taxon>Pseudomonadati</taxon>
        <taxon>Pseudomonadota</taxon>
        <taxon>Alphaproteobacteria</taxon>
        <taxon>Rhodobacterales</taxon>
        <taxon>Roseobacteraceae</taxon>
        <taxon>Sinisalibacter</taxon>
    </lineage>
</organism>